<protein>
    <submittedName>
        <fullName evidence="3">Uncharacterized protein</fullName>
    </submittedName>
</protein>
<feature type="compositionally biased region" description="Basic and acidic residues" evidence="1">
    <location>
        <begin position="193"/>
        <end position="202"/>
    </location>
</feature>
<evidence type="ECO:0000256" key="1">
    <source>
        <dbReference type="SAM" id="MobiDB-lite"/>
    </source>
</evidence>
<dbReference type="HOGENOM" id="CLU_304843_0_0_1"/>
<feature type="compositionally biased region" description="Polar residues" evidence="1">
    <location>
        <begin position="174"/>
        <end position="192"/>
    </location>
</feature>
<keyword evidence="2" id="KW-0472">Membrane</keyword>
<dbReference type="EMBL" id="JH604634">
    <property type="protein sequence ID" value="EHY66248.1"/>
    <property type="molecule type" value="Genomic_DNA"/>
</dbReference>
<evidence type="ECO:0000313" key="3">
    <source>
        <dbReference type="EMBL" id="EHY66248.1"/>
    </source>
</evidence>
<sequence>MIGISNGSLRVILIGIAGIIGIACMTVMGMYLFSSKEDESIHQPHAERQGSSGQKGFYASKHVRSTLKTFEQNGSSIEYNELDYTTRSSKLKNEQELPQGDERKATDQSSSSNHVYLSAQNGDYKKEAFVGQKENNDDSVYSTDAAFESSNISQISAPPHKRDPVIQVVDEISSKTSNDTRNPSSDTRNPSSDTRHPPHDTRNPPSNTTELSSDTMEEYTSCHSTERVPPHNLKITNLFTYLDNAEKYNQNNNYLKKAIEKWYPTILHRNSASGCSLSDNLSKGIKIGNALPYRTKPLSTNDITRIIDILCKLPDVDMNSSQNGYKVLNAIMSFGSNFVERKSNIDYLAKMLEVRDSKDFSAEELKVVDSSKNIDKITMLSELLRKSEVYFPKTYESYKDSEEFNNDCSHIEYTVGDVLIDNMQYSELDSEMNNDNLFKILEANANGKDSLISAIMLIFSIPEIRSDLTFVNVFFKDVNETIFQNINQTDLNEKLKQMIGPRSFEVNVSSFLDIFMSLACIVGAEYSNENDIANNLPAILSRIEKTISTKNACQAYEHLVFVMRTVYTIIPHYIFGVKMRGKQIFRLPSCSISIANIKVEKTNDTEKYKLENFGVCGASSYISISRTPNNFNPDGFNLELTDHDISTVSLPYFSVIFVDNREHRRKPLYLPYSEIFYNLESTKECISRVYNLDIENIHIFFYSIANKTWSSYEHVYTTDNSTHNGYVPVFYYIEIPNGVDLDKYSLLMITKEDKDQTDDSVIALPLFLNRLYQDILEEELDDLPTFTNDHIVTGLNFKDAAPCNFEFKVKNPHLDSRRVYKGLSFKINTDVELEIPSTMDLDHVFVYNTSTMSIIDPENLDTRRLFFFTVPIQDKYANFYFGVNESVLNTFSYRNSSIYTPFGSISYSRKYTNCSLSLVKKSENDEGYIYKSLFSSKPTENPTTDGKEDTTENENTLIDSSLLIRADSYDILYDSFLLSCLLARLVYLD</sequence>
<keyword evidence="2" id="KW-0812">Transmembrane</keyword>
<name>H8ZBJ5_NEMA1</name>
<dbReference type="Proteomes" id="UP000005622">
    <property type="component" value="Unassembled WGS sequence"/>
</dbReference>
<feature type="region of interest" description="Disordered" evidence="1">
    <location>
        <begin position="172"/>
        <end position="217"/>
    </location>
</feature>
<keyword evidence="2" id="KW-1133">Transmembrane helix</keyword>
<reference evidence="3" key="1">
    <citation type="submission" date="2011-03" db="EMBL/GenBank/DDBJ databases">
        <title>The Genome Sequence of Nematocida sp1 strain ERTm2.</title>
        <authorList>
            <consortium name="The Broad Institute Genome Sequencing Platform"/>
            <consortium name="The Broad Institute Genome Sequencing Center for Infectious Disease"/>
            <person name="Cuomo C."/>
            <person name="Troemel E."/>
            <person name="Young S.K."/>
            <person name="Zeng Q."/>
            <person name="Gargeya S."/>
            <person name="Fitzgerald M."/>
            <person name="Haas B."/>
            <person name="Abouelleil A."/>
            <person name="Alvarado L."/>
            <person name="Arachchi H.M."/>
            <person name="Berlin A."/>
            <person name="Brown A."/>
            <person name="Chapman S.B."/>
            <person name="Chen Z."/>
            <person name="Dunbar C."/>
            <person name="Freedman E."/>
            <person name="Gearin G."/>
            <person name="Gellesch M."/>
            <person name="Goldberg J."/>
            <person name="Griggs A."/>
            <person name="Gujja S."/>
            <person name="Heilman E.R."/>
            <person name="Heiman D."/>
            <person name="Howarth C."/>
            <person name="Larson L."/>
            <person name="Lui A."/>
            <person name="MacDonald P.J.P."/>
            <person name="Mehta T."/>
            <person name="Montmayeur A."/>
            <person name="Murphy C."/>
            <person name="Neiman D."/>
            <person name="Pearson M."/>
            <person name="Priest M."/>
            <person name="Roberts A."/>
            <person name="Saif S."/>
            <person name="Shea T."/>
            <person name="Shenoy N."/>
            <person name="Sisk P."/>
            <person name="Stolte C."/>
            <person name="Sykes S."/>
            <person name="White J."/>
            <person name="Yandava C."/>
            <person name="Wortman J."/>
            <person name="Nusbaum C."/>
            <person name="Birren B."/>
        </authorList>
    </citation>
    <scope>NUCLEOTIDE SEQUENCE</scope>
    <source>
        <strain evidence="3">ERTm2</strain>
    </source>
</reference>
<feature type="compositionally biased region" description="Basic and acidic residues" evidence="1">
    <location>
        <begin position="91"/>
        <end position="106"/>
    </location>
</feature>
<accession>H8ZBJ5</accession>
<feature type="region of interest" description="Disordered" evidence="1">
    <location>
        <begin position="88"/>
        <end position="112"/>
    </location>
</feature>
<organism evidence="3">
    <name type="scientific">Nematocida ausubeli (strain ATCC PRA-371 / ERTm2)</name>
    <name type="common">Nematode killer fungus</name>
    <dbReference type="NCBI Taxonomy" id="1913371"/>
    <lineage>
        <taxon>Eukaryota</taxon>
        <taxon>Fungi</taxon>
        <taxon>Fungi incertae sedis</taxon>
        <taxon>Microsporidia</taxon>
        <taxon>Nematocida</taxon>
    </lineage>
</organism>
<proteinExistence type="predicted"/>
<dbReference type="AlphaFoldDB" id="H8ZBJ5"/>
<evidence type="ECO:0000256" key="2">
    <source>
        <dbReference type="SAM" id="Phobius"/>
    </source>
</evidence>
<feature type="compositionally biased region" description="Polar residues" evidence="1">
    <location>
        <begin position="203"/>
        <end position="214"/>
    </location>
</feature>
<gene>
    <name evidence="3" type="ORF">NERG_00944</name>
</gene>
<feature type="transmembrane region" description="Helical" evidence="2">
    <location>
        <begin position="12"/>
        <end position="33"/>
    </location>
</feature>